<dbReference type="InterPro" id="IPR013785">
    <property type="entry name" value="Aldolase_TIM"/>
</dbReference>
<dbReference type="PANTHER" id="PTHR43053">
    <property type="entry name" value="GLYCOSIDASE FAMILY 31"/>
    <property type="match status" value="1"/>
</dbReference>
<organism evidence="3 4">
    <name type="scientific">Candidatus Collierbacteria bacterium GW2011_GWA2_46_26</name>
    <dbReference type="NCBI Taxonomy" id="1618381"/>
    <lineage>
        <taxon>Bacteria</taxon>
        <taxon>Candidatus Collieribacteriota</taxon>
    </lineage>
</organism>
<reference evidence="3 4" key="1">
    <citation type="journal article" date="2015" name="Nature">
        <title>rRNA introns, odd ribosomes, and small enigmatic genomes across a large radiation of phyla.</title>
        <authorList>
            <person name="Brown C.T."/>
            <person name="Hug L.A."/>
            <person name="Thomas B.C."/>
            <person name="Sharon I."/>
            <person name="Castelle C.J."/>
            <person name="Singh A."/>
            <person name="Wilkins M.J."/>
            <person name="Williams K.H."/>
            <person name="Banfield J.F."/>
        </authorList>
    </citation>
    <scope>NUCLEOTIDE SEQUENCE [LARGE SCALE GENOMIC DNA]</scope>
</reference>
<dbReference type="EMBL" id="LCMI01000005">
    <property type="protein sequence ID" value="KKU33207.1"/>
    <property type="molecule type" value="Genomic_DNA"/>
</dbReference>
<dbReference type="CDD" id="cd14791">
    <property type="entry name" value="GH36"/>
    <property type="match status" value="1"/>
</dbReference>
<dbReference type="Proteomes" id="UP000034794">
    <property type="component" value="Unassembled WGS sequence"/>
</dbReference>
<evidence type="ECO:0000313" key="3">
    <source>
        <dbReference type="EMBL" id="KKU33207.1"/>
    </source>
</evidence>
<name>A0A0G1PKK7_9BACT</name>
<protein>
    <submittedName>
        <fullName evidence="3">Alpha-galactosidase</fullName>
    </submittedName>
</protein>
<dbReference type="SUPFAM" id="SSF51445">
    <property type="entry name" value="(Trans)glycosidases"/>
    <property type="match status" value="1"/>
</dbReference>
<dbReference type="GO" id="GO:0016052">
    <property type="term" value="P:carbohydrate catabolic process"/>
    <property type="evidence" value="ECO:0007669"/>
    <property type="project" value="InterPro"/>
</dbReference>
<dbReference type="InterPro" id="IPR050985">
    <property type="entry name" value="Alpha-glycosidase_related"/>
</dbReference>
<evidence type="ECO:0000313" key="4">
    <source>
        <dbReference type="Proteomes" id="UP000034794"/>
    </source>
</evidence>
<sequence>MRNISNSSFGCYVKVNEENKFVAPDNEEGIGLVRKIVEEKPEVLVLRVEISNQAKKEIRVNSIVVAEFLLPVRTEMVLENGWGQSSFSGYRNKIVKTRPKKFFLRRDQNPNSFLESYGYPVGSMVNEWFTQLIFPKGRIVIGAVTSRDQFSQIYLNQNRQGVRVRVTCQLDGLTLKPGEKILSEMIAFVWEQRTRQSLEIYSDLIKKHSKTKSIKNPPVGLCCAYYYQGNVVSEDYLLDQLKALSIFPKKSNIKYVEIDAGYCVWGDWLEINESFPLGMKSVVKEVRKAGLKAGLWFAPYVASSKSRVYLEHPEWFLRDDSGRELSGRQSSPLDFLPQLLLKVLDPTHPEVRSYIKKVVKQMLDWGFEMLKIDFTYPVCFSGNYFLPVTRAQALRMGYETIRNAAGKKTHLMSAITQLSPLVGIVDSARVGIDTINPYVSKFPVVGKMINNYMFRESMRNSSARLFLNGKVWINDADCFVGRRGSGLTGTQVGEQFDFIKKFRGSVWIGDSLKTMTKDNLDKYIDLFKKKRK</sequence>
<comment type="caution">
    <text evidence="3">The sequence shown here is derived from an EMBL/GenBank/DDBJ whole genome shotgun (WGS) entry which is preliminary data.</text>
</comment>
<keyword evidence="2" id="KW-0326">Glycosidase</keyword>
<evidence type="ECO:0000256" key="2">
    <source>
        <dbReference type="ARBA" id="ARBA00023295"/>
    </source>
</evidence>
<accession>A0A0G1PKK7</accession>
<dbReference type="InterPro" id="IPR017853">
    <property type="entry name" value="GH"/>
</dbReference>
<keyword evidence="1" id="KW-0378">Hydrolase</keyword>
<dbReference type="Pfam" id="PF02065">
    <property type="entry name" value="Melibiase"/>
    <property type="match status" value="1"/>
</dbReference>
<dbReference type="InterPro" id="IPR002252">
    <property type="entry name" value="Glyco_hydro_36"/>
</dbReference>
<gene>
    <name evidence="3" type="ORF">UX47_C0005G0009</name>
</gene>
<dbReference type="AlphaFoldDB" id="A0A0G1PKK7"/>
<dbReference type="Gene3D" id="3.20.20.70">
    <property type="entry name" value="Aldolase class I"/>
    <property type="match status" value="1"/>
</dbReference>
<dbReference type="PANTHER" id="PTHR43053:SF3">
    <property type="entry name" value="ALPHA-GALACTOSIDASE C-RELATED"/>
    <property type="match status" value="1"/>
</dbReference>
<evidence type="ECO:0000256" key="1">
    <source>
        <dbReference type="ARBA" id="ARBA00022801"/>
    </source>
</evidence>
<dbReference type="GO" id="GO:0004557">
    <property type="term" value="F:alpha-galactosidase activity"/>
    <property type="evidence" value="ECO:0007669"/>
    <property type="project" value="InterPro"/>
</dbReference>
<proteinExistence type="predicted"/>